<evidence type="ECO:0000313" key="2">
    <source>
        <dbReference type="EMBL" id="VDI72444.1"/>
    </source>
</evidence>
<keyword evidence="3" id="KW-1185">Reference proteome</keyword>
<evidence type="ECO:0000256" key="1">
    <source>
        <dbReference type="SAM" id="Coils"/>
    </source>
</evidence>
<sequence>MKRNLRRIVEDRRQNLGKIQQQRQTFHTELQKIRDKINKHLLDKLENEIQQDIEAAEQKAQSQIERFLSKFSDHEKSLVELQKNIFATKSFATDLQTCLSVVKKQEYDPNSQVVKAK</sequence>
<protein>
    <submittedName>
        <fullName evidence="2">Uncharacterized protein</fullName>
    </submittedName>
</protein>
<dbReference type="OrthoDB" id="10452141at2759"/>
<gene>
    <name evidence="2" type="ORF">MGAL_10B035635</name>
</gene>
<evidence type="ECO:0000313" key="3">
    <source>
        <dbReference type="Proteomes" id="UP000596742"/>
    </source>
</evidence>
<dbReference type="Proteomes" id="UP000596742">
    <property type="component" value="Unassembled WGS sequence"/>
</dbReference>
<dbReference type="AlphaFoldDB" id="A0A8B6H198"/>
<feature type="coiled-coil region" evidence="1">
    <location>
        <begin position="39"/>
        <end position="66"/>
    </location>
</feature>
<keyword evidence="1" id="KW-0175">Coiled coil</keyword>
<reference evidence="2" key="1">
    <citation type="submission" date="2018-11" db="EMBL/GenBank/DDBJ databases">
        <authorList>
            <person name="Alioto T."/>
            <person name="Alioto T."/>
        </authorList>
    </citation>
    <scope>NUCLEOTIDE SEQUENCE</scope>
</reference>
<organism evidence="2 3">
    <name type="scientific">Mytilus galloprovincialis</name>
    <name type="common">Mediterranean mussel</name>
    <dbReference type="NCBI Taxonomy" id="29158"/>
    <lineage>
        <taxon>Eukaryota</taxon>
        <taxon>Metazoa</taxon>
        <taxon>Spiralia</taxon>
        <taxon>Lophotrochozoa</taxon>
        <taxon>Mollusca</taxon>
        <taxon>Bivalvia</taxon>
        <taxon>Autobranchia</taxon>
        <taxon>Pteriomorphia</taxon>
        <taxon>Mytilida</taxon>
        <taxon>Mytiloidea</taxon>
        <taxon>Mytilidae</taxon>
        <taxon>Mytilinae</taxon>
        <taxon>Mytilus</taxon>
    </lineage>
</organism>
<comment type="caution">
    <text evidence="2">The sequence shown here is derived from an EMBL/GenBank/DDBJ whole genome shotgun (WGS) entry which is preliminary data.</text>
</comment>
<dbReference type="EMBL" id="UYJE01009324">
    <property type="protein sequence ID" value="VDI72444.1"/>
    <property type="molecule type" value="Genomic_DNA"/>
</dbReference>
<accession>A0A8B6H198</accession>
<name>A0A8B6H198_MYTGA</name>
<proteinExistence type="predicted"/>